<dbReference type="PANTHER" id="PTHR42681:SF1">
    <property type="entry name" value="MALONYL-COA-ACYL CARRIER PROTEIN TRANSACYLASE, MITOCHONDRIAL"/>
    <property type="match status" value="1"/>
</dbReference>
<dbReference type="SMART" id="SM00827">
    <property type="entry name" value="PKS_AT"/>
    <property type="match status" value="1"/>
</dbReference>
<dbReference type="SUPFAM" id="SSF55048">
    <property type="entry name" value="Probable ACP-binding domain of malonyl-CoA ACP transacylase"/>
    <property type="match status" value="1"/>
</dbReference>
<dbReference type="InterPro" id="IPR001227">
    <property type="entry name" value="Ac_transferase_dom_sf"/>
</dbReference>
<dbReference type="Gene3D" id="3.40.366.10">
    <property type="entry name" value="Malonyl-Coenzyme A Acyl Carrier Protein, domain 2"/>
    <property type="match status" value="1"/>
</dbReference>
<evidence type="ECO:0000256" key="1">
    <source>
        <dbReference type="ARBA" id="ARBA00013258"/>
    </source>
</evidence>
<comment type="catalytic activity">
    <reaction evidence="4">
        <text>holo-[ACP] + malonyl-CoA = malonyl-[ACP] + CoA</text>
        <dbReference type="Rhea" id="RHEA:41792"/>
        <dbReference type="Rhea" id="RHEA-COMP:9623"/>
        <dbReference type="Rhea" id="RHEA-COMP:9685"/>
        <dbReference type="ChEBI" id="CHEBI:57287"/>
        <dbReference type="ChEBI" id="CHEBI:57384"/>
        <dbReference type="ChEBI" id="CHEBI:64479"/>
        <dbReference type="ChEBI" id="CHEBI:78449"/>
        <dbReference type="EC" id="2.3.1.39"/>
    </reaction>
</comment>
<keyword evidence="7" id="KW-1185">Reference proteome</keyword>
<keyword evidence="3" id="KW-0012">Acyltransferase</keyword>
<dbReference type="EC" id="2.3.1.39" evidence="1"/>
<dbReference type="InterPro" id="IPR050858">
    <property type="entry name" value="Mal-CoA-ACP_Trans/PKS_FabD"/>
</dbReference>
<accession>A0ABM6Z0V7</accession>
<evidence type="ECO:0000313" key="7">
    <source>
        <dbReference type="Proteomes" id="UP000273001"/>
    </source>
</evidence>
<sequence>MKYDYIVAAPGQGSQKPGVLDGWMDRSRTARRQVEEWSSRCGVNLIDASRDDEKLKDTAFAQPVIVAASLLSVRQTVRYLGTSSEVILFAGHSVGELAAAAAAGYITDADAVFLACVRGAAMSAACTEPRTGMAAVMPARRDPASDEEIQQTIHDAGLEIANWNGCHQYVAAGRYERIKALAEQEHNGVRVVTLPVAGAFHTSTMEPVVTVFEKALSDTEFRDAGTALVGNGDGEVVTKAADVRSRLLTQVTSPVRWDLCMRTLNKQAKDATFIELAPRGPLTRLYRGTYPDTTCVPVSRPEDLAVFNMLG</sequence>
<dbReference type="RefSeq" id="WP_119835332.1">
    <property type="nucleotide sequence ID" value="NZ_CP032514.1"/>
</dbReference>
<evidence type="ECO:0000256" key="2">
    <source>
        <dbReference type="ARBA" id="ARBA00022679"/>
    </source>
</evidence>
<dbReference type="Gene3D" id="3.30.70.250">
    <property type="entry name" value="Malonyl-CoA ACP transacylase, ACP-binding"/>
    <property type="match status" value="1"/>
</dbReference>
<proteinExistence type="predicted"/>
<dbReference type="InterPro" id="IPR016036">
    <property type="entry name" value="Malonyl_transacylase_ACP-bd"/>
</dbReference>
<evidence type="ECO:0000313" key="6">
    <source>
        <dbReference type="EMBL" id="AYD88879.1"/>
    </source>
</evidence>
<dbReference type="InterPro" id="IPR016035">
    <property type="entry name" value="Acyl_Trfase/lysoPLipase"/>
</dbReference>
<dbReference type="PANTHER" id="PTHR42681">
    <property type="entry name" value="MALONYL-COA-ACYL CARRIER PROTEIN TRANSACYLASE, MITOCHONDRIAL"/>
    <property type="match status" value="1"/>
</dbReference>
<dbReference type="EMBL" id="CP032514">
    <property type="protein sequence ID" value="AYD88879.1"/>
    <property type="molecule type" value="Genomic_DNA"/>
</dbReference>
<name>A0ABM6Z0V7_9ACTO</name>
<evidence type="ECO:0000256" key="4">
    <source>
        <dbReference type="ARBA" id="ARBA00048462"/>
    </source>
</evidence>
<dbReference type="SUPFAM" id="SSF52151">
    <property type="entry name" value="FabD/lysophospholipase-like"/>
    <property type="match status" value="1"/>
</dbReference>
<feature type="domain" description="Malonyl-CoA:ACP transacylase (MAT)" evidence="5">
    <location>
        <begin position="8"/>
        <end position="303"/>
    </location>
</feature>
<protein>
    <recommendedName>
        <fullName evidence="1">[acyl-carrier-protein] S-malonyltransferase</fullName>
        <ecNumber evidence="1">2.3.1.39</ecNumber>
    </recommendedName>
</protein>
<evidence type="ECO:0000256" key="3">
    <source>
        <dbReference type="ARBA" id="ARBA00023315"/>
    </source>
</evidence>
<dbReference type="InterPro" id="IPR014043">
    <property type="entry name" value="Acyl_transferase_dom"/>
</dbReference>
<gene>
    <name evidence="6" type="ORF">D5R93_00270</name>
</gene>
<dbReference type="Proteomes" id="UP000273001">
    <property type="component" value="Chromosome"/>
</dbReference>
<reference evidence="6 7" key="1">
    <citation type="submission" date="2018-09" db="EMBL/GenBank/DDBJ databases">
        <authorList>
            <person name="Li J."/>
        </authorList>
    </citation>
    <scope>NUCLEOTIDE SEQUENCE [LARGE SCALE GENOMIC DNA]</scope>
    <source>
        <strain evidence="6 7">2129</strain>
    </source>
</reference>
<organism evidence="6 7">
    <name type="scientific">Actinomyces lilanjuaniae</name>
    <dbReference type="NCBI Taxonomy" id="2321394"/>
    <lineage>
        <taxon>Bacteria</taxon>
        <taxon>Bacillati</taxon>
        <taxon>Actinomycetota</taxon>
        <taxon>Actinomycetes</taxon>
        <taxon>Actinomycetales</taxon>
        <taxon>Actinomycetaceae</taxon>
        <taxon>Actinomyces</taxon>
    </lineage>
</organism>
<dbReference type="Pfam" id="PF00698">
    <property type="entry name" value="Acyl_transf_1"/>
    <property type="match status" value="1"/>
</dbReference>
<keyword evidence="2" id="KW-0808">Transferase</keyword>
<evidence type="ECO:0000259" key="5">
    <source>
        <dbReference type="SMART" id="SM00827"/>
    </source>
</evidence>